<protein>
    <submittedName>
        <fullName evidence="1">Uncharacterized protein</fullName>
    </submittedName>
</protein>
<evidence type="ECO:0000313" key="1">
    <source>
        <dbReference type="EMBL" id="KKM75716.1"/>
    </source>
</evidence>
<comment type="caution">
    <text evidence="1">The sequence shown here is derived from an EMBL/GenBank/DDBJ whole genome shotgun (WGS) entry which is preliminary data.</text>
</comment>
<reference evidence="1" key="1">
    <citation type="journal article" date="2015" name="Nature">
        <title>Complex archaea that bridge the gap between prokaryotes and eukaryotes.</title>
        <authorList>
            <person name="Spang A."/>
            <person name="Saw J.H."/>
            <person name="Jorgensen S.L."/>
            <person name="Zaremba-Niedzwiedzka K."/>
            <person name="Martijn J."/>
            <person name="Lind A.E."/>
            <person name="van Eijk R."/>
            <person name="Schleper C."/>
            <person name="Guy L."/>
            <person name="Ettema T.J."/>
        </authorList>
    </citation>
    <scope>NUCLEOTIDE SEQUENCE</scope>
</reference>
<feature type="non-terminal residue" evidence="1">
    <location>
        <position position="47"/>
    </location>
</feature>
<proteinExistence type="predicted"/>
<organism evidence="1">
    <name type="scientific">marine sediment metagenome</name>
    <dbReference type="NCBI Taxonomy" id="412755"/>
    <lineage>
        <taxon>unclassified sequences</taxon>
        <taxon>metagenomes</taxon>
        <taxon>ecological metagenomes</taxon>
    </lineage>
</organism>
<sequence>MTVTTKREGILDYIRDTTLPLINGAGDYNLNPTLISRNVRSFDEING</sequence>
<accession>A0A0F9KLR7</accession>
<dbReference type="EMBL" id="LAZR01008926">
    <property type="protein sequence ID" value="KKM75716.1"/>
    <property type="molecule type" value="Genomic_DNA"/>
</dbReference>
<name>A0A0F9KLR7_9ZZZZ</name>
<dbReference type="AlphaFoldDB" id="A0A0F9KLR7"/>
<gene>
    <name evidence="1" type="ORF">LCGC14_1387480</name>
</gene>